<dbReference type="Proteomes" id="UP000469452">
    <property type="component" value="Unassembled WGS sequence"/>
</dbReference>
<dbReference type="EMBL" id="VJMI01004023">
    <property type="protein sequence ID" value="KAF0774314.1"/>
    <property type="molecule type" value="Genomic_DNA"/>
</dbReference>
<evidence type="ECO:0000313" key="1">
    <source>
        <dbReference type="EMBL" id="KAF0774314.1"/>
    </source>
</evidence>
<organism evidence="1 2">
    <name type="scientific">Aphanomyces astaci</name>
    <name type="common">Crayfish plague agent</name>
    <dbReference type="NCBI Taxonomy" id="112090"/>
    <lineage>
        <taxon>Eukaryota</taxon>
        <taxon>Sar</taxon>
        <taxon>Stramenopiles</taxon>
        <taxon>Oomycota</taxon>
        <taxon>Saprolegniomycetes</taxon>
        <taxon>Saprolegniales</taxon>
        <taxon>Verrucalvaceae</taxon>
        <taxon>Aphanomyces</taxon>
    </lineage>
</organism>
<proteinExistence type="predicted"/>
<protein>
    <submittedName>
        <fullName evidence="1">Uncharacterized protein</fullName>
    </submittedName>
</protein>
<evidence type="ECO:0000313" key="2">
    <source>
        <dbReference type="Proteomes" id="UP000469452"/>
    </source>
</evidence>
<accession>A0A6A5B078</accession>
<name>A0A6A5B078_APHAT</name>
<dbReference type="PANTHER" id="PTHR47169">
    <property type="entry name" value="OS01G0541250 PROTEIN"/>
    <property type="match status" value="1"/>
</dbReference>
<reference evidence="1 2" key="1">
    <citation type="submission" date="2019-06" db="EMBL/GenBank/DDBJ databases">
        <title>Genomics analysis of Aphanomyces spp. identifies a new class of oomycete effector associated with host adaptation.</title>
        <authorList>
            <person name="Gaulin E."/>
        </authorList>
    </citation>
    <scope>NUCLEOTIDE SEQUENCE [LARGE SCALE GENOMIC DNA]</scope>
    <source>
        <strain evidence="1 2">E</strain>
    </source>
</reference>
<dbReference type="PANTHER" id="PTHR47169:SF4">
    <property type="entry name" value="TRANSPOSASE TC1-LIKE DOMAIN-CONTAINING PROTEIN"/>
    <property type="match status" value="1"/>
</dbReference>
<gene>
    <name evidence="1" type="ORF">AaE_001986</name>
</gene>
<comment type="caution">
    <text evidence="1">The sequence shown here is derived from an EMBL/GenBank/DDBJ whole genome shotgun (WGS) entry which is preliminary data.</text>
</comment>
<sequence>MFARQTLRALAAPSGVPKTTLVLHLKEEQQLRARSSYVRPHLTAPAPSEARHILPPTNVTKNQVFADMNSYIHVDETWFFLTKVKMRFYAYEDEVIHPRLASCGNDHSIKI</sequence>
<dbReference type="AlphaFoldDB" id="A0A6A5B078"/>